<sequence>MSFSELGLSDCLLRAIEGEGYKTPTPVQEKAIPAILSRRDVMAAAQTGTGKTAAFTLPLLQNLAEGEHAKSNVVRALILTPTRELAAQVGESVATYGKHLSLRTAVVYGGVKINPQMKKLRGGVDVLVATPGRLLDLYNQRAIRLSSLEVLVLDEADRMLDLGFINDITKIMSLMPKRRQNLLFSATFSHDIRRLSGGILHDPIQIETSPRNAAARGIKQAVFEVDKAKKPALLSHLIRRGGWDQALVFTLTKRGADRLTTQLEDDGITAIAIHGDKSQGVRTRALAKFKAGEVRILVATDVAARGLDIEQLPYVVNFDLPKVATDYVHRIGRTGRAGLQGEAISLVTADDVKQLAAIETVIQQRITREQEVGFVPKQAVAITAPRAGGVKKPKKPKKPKDYSAGKSAAGRGKAGKKKTADGRGGKSSSNPAAGRGRGAGKGRKPAGRGR</sequence>
<feature type="compositionally biased region" description="Basic residues" evidence="6">
    <location>
        <begin position="389"/>
        <end position="398"/>
    </location>
</feature>
<evidence type="ECO:0000256" key="3">
    <source>
        <dbReference type="ARBA" id="ARBA00022801"/>
    </source>
</evidence>
<dbReference type="InterPro" id="IPR014014">
    <property type="entry name" value="RNA_helicase_DEAD_Q_motif"/>
</dbReference>
<dbReference type="PROSITE" id="PS51194">
    <property type="entry name" value="HELICASE_CTER"/>
    <property type="match status" value="1"/>
</dbReference>
<feature type="region of interest" description="Disordered" evidence="6">
    <location>
        <begin position="385"/>
        <end position="450"/>
    </location>
</feature>
<evidence type="ECO:0000256" key="5">
    <source>
        <dbReference type="ARBA" id="ARBA00022840"/>
    </source>
</evidence>
<evidence type="ECO:0000256" key="1">
    <source>
        <dbReference type="ARBA" id="ARBA00022490"/>
    </source>
</evidence>
<evidence type="ECO:0000259" key="9">
    <source>
        <dbReference type="PROSITE" id="PS51195"/>
    </source>
</evidence>
<evidence type="ECO:0000259" key="7">
    <source>
        <dbReference type="PROSITE" id="PS51192"/>
    </source>
</evidence>
<accession>A0A3B0Z5Q7</accession>
<evidence type="ECO:0000256" key="4">
    <source>
        <dbReference type="ARBA" id="ARBA00022806"/>
    </source>
</evidence>
<dbReference type="CDD" id="cd00268">
    <property type="entry name" value="DEADc"/>
    <property type="match status" value="1"/>
</dbReference>
<keyword evidence="3" id="KW-0378">Hydrolase</keyword>
<dbReference type="GO" id="GO:0003724">
    <property type="term" value="F:RNA helicase activity"/>
    <property type="evidence" value="ECO:0007669"/>
    <property type="project" value="InterPro"/>
</dbReference>
<dbReference type="PROSITE" id="PS51192">
    <property type="entry name" value="HELICASE_ATP_BIND_1"/>
    <property type="match status" value="1"/>
</dbReference>
<keyword evidence="4 10" id="KW-0347">Helicase</keyword>
<protein>
    <submittedName>
        <fullName evidence="10">ATP-dependent RNA helicase RhlE</fullName>
    </submittedName>
</protein>
<dbReference type="Pfam" id="PF00270">
    <property type="entry name" value="DEAD"/>
    <property type="match status" value="1"/>
</dbReference>
<dbReference type="PROSITE" id="PS00039">
    <property type="entry name" value="DEAD_ATP_HELICASE"/>
    <property type="match status" value="1"/>
</dbReference>
<dbReference type="SUPFAM" id="SSF52540">
    <property type="entry name" value="P-loop containing nucleoside triphosphate hydrolases"/>
    <property type="match status" value="1"/>
</dbReference>
<dbReference type="GO" id="GO:0005524">
    <property type="term" value="F:ATP binding"/>
    <property type="evidence" value="ECO:0007669"/>
    <property type="project" value="UniProtKB-KW"/>
</dbReference>
<reference evidence="10" key="1">
    <citation type="submission" date="2018-06" db="EMBL/GenBank/DDBJ databases">
        <authorList>
            <person name="Zhirakovskaya E."/>
        </authorList>
    </citation>
    <scope>NUCLEOTIDE SEQUENCE</scope>
</reference>
<dbReference type="GO" id="GO:0005829">
    <property type="term" value="C:cytosol"/>
    <property type="evidence" value="ECO:0007669"/>
    <property type="project" value="TreeGrafter"/>
</dbReference>
<feature type="domain" description="Helicase ATP-binding" evidence="7">
    <location>
        <begin position="32"/>
        <end position="206"/>
    </location>
</feature>
<dbReference type="CDD" id="cd18787">
    <property type="entry name" value="SF2_C_DEAD"/>
    <property type="match status" value="1"/>
</dbReference>
<dbReference type="Pfam" id="PF00271">
    <property type="entry name" value="Helicase_C"/>
    <property type="match status" value="1"/>
</dbReference>
<dbReference type="PANTHER" id="PTHR47959">
    <property type="entry name" value="ATP-DEPENDENT RNA HELICASE RHLE-RELATED"/>
    <property type="match status" value="1"/>
</dbReference>
<evidence type="ECO:0000256" key="6">
    <source>
        <dbReference type="SAM" id="MobiDB-lite"/>
    </source>
</evidence>
<dbReference type="InterPro" id="IPR044742">
    <property type="entry name" value="DEAD/DEAH_RhlB"/>
</dbReference>
<evidence type="ECO:0000259" key="8">
    <source>
        <dbReference type="PROSITE" id="PS51194"/>
    </source>
</evidence>
<organism evidence="10">
    <name type="scientific">hydrothermal vent metagenome</name>
    <dbReference type="NCBI Taxonomy" id="652676"/>
    <lineage>
        <taxon>unclassified sequences</taxon>
        <taxon>metagenomes</taxon>
        <taxon>ecological metagenomes</taxon>
    </lineage>
</organism>
<dbReference type="InterPro" id="IPR050079">
    <property type="entry name" value="DEAD_box_RNA_helicase"/>
</dbReference>
<dbReference type="GO" id="GO:0016787">
    <property type="term" value="F:hydrolase activity"/>
    <property type="evidence" value="ECO:0007669"/>
    <property type="project" value="UniProtKB-KW"/>
</dbReference>
<dbReference type="InterPro" id="IPR011545">
    <property type="entry name" value="DEAD/DEAH_box_helicase_dom"/>
</dbReference>
<dbReference type="EMBL" id="UOFQ01000104">
    <property type="protein sequence ID" value="VAW88698.1"/>
    <property type="molecule type" value="Genomic_DNA"/>
</dbReference>
<keyword evidence="2" id="KW-0547">Nucleotide-binding</keyword>
<dbReference type="Gene3D" id="3.40.50.300">
    <property type="entry name" value="P-loop containing nucleotide triphosphate hydrolases"/>
    <property type="match status" value="2"/>
</dbReference>
<keyword evidence="1" id="KW-0963">Cytoplasm</keyword>
<gene>
    <name evidence="10" type="ORF">MNBD_GAMMA17-282</name>
</gene>
<dbReference type="PANTHER" id="PTHR47959:SF13">
    <property type="entry name" value="ATP-DEPENDENT RNA HELICASE RHLE"/>
    <property type="match status" value="1"/>
</dbReference>
<feature type="domain" description="Helicase C-terminal" evidence="8">
    <location>
        <begin position="217"/>
        <end position="380"/>
    </location>
</feature>
<dbReference type="FunFam" id="3.40.50.300:FF:000108">
    <property type="entry name" value="ATP-dependent RNA helicase RhlE"/>
    <property type="match status" value="1"/>
</dbReference>
<proteinExistence type="predicted"/>
<keyword evidence="5" id="KW-0067">ATP-binding</keyword>
<dbReference type="InterPro" id="IPR014001">
    <property type="entry name" value="Helicase_ATP-bd"/>
</dbReference>
<dbReference type="FunFam" id="3.40.50.300:FF:000468">
    <property type="entry name" value="ATP-dependent RNA helicase RhlE"/>
    <property type="match status" value="1"/>
</dbReference>
<dbReference type="PROSITE" id="PS51195">
    <property type="entry name" value="Q_MOTIF"/>
    <property type="match status" value="1"/>
</dbReference>
<dbReference type="InterPro" id="IPR000629">
    <property type="entry name" value="RNA-helicase_DEAD-box_CS"/>
</dbReference>
<name>A0A3B0Z5Q7_9ZZZZ</name>
<feature type="domain" description="DEAD-box RNA helicase Q" evidence="9">
    <location>
        <begin position="1"/>
        <end position="29"/>
    </location>
</feature>
<feature type="compositionally biased region" description="Basic residues" evidence="6">
    <location>
        <begin position="438"/>
        <end position="450"/>
    </location>
</feature>
<dbReference type="AlphaFoldDB" id="A0A3B0Z5Q7"/>
<evidence type="ECO:0000313" key="10">
    <source>
        <dbReference type="EMBL" id="VAW88698.1"/>
    </source>
</evidence>
<dbReference type="SMART" id="SM00490">
    <property type="entry name" value="HELICc"/>
    <property type="match status" value="1"/>
</dbReference>
<dbReference type="InterPro" id="IPR027417">
    <property type="entry name" value="P-loop_NTPase"/>
</dbReference>
<evidence type="ECO:0000256" key="2">
    <source>
        <dbReference type="ARBA" id="ARBA00022741"/>
    </source>
</evidence>
<dbReference type="InterPro" id="IPR001650">
    <property type="entry name" value="Helicase_C-like"/>
</dbReference>
<dbReference type="GO" id="GO:0003676">
    <property type="term" value="F:nucleic acid binding"/>
    <property type="evidence" value="ECO:0007669"/>
    <property type="project" value="InterPro"/>
</dbReference>
<dbReference type="SMART" id="SM00487">
    <property type="entry name" value="DEXDc"/>
    <property type="match status" value="1"/>
</dbReference>